<feature type="transmembrane region" description="Helical" evidence="1">
    <location>
        <begin position="12"/>
        <end position="35"/>
    </location>
</feature>
<evidence type="ECO:0000256" key="1">
    <source>
        <dbReference type="SAM" id="Phobius"/>
    </source>
</evidence>
<dbReference type="EMBL" id="LAJE02000118">
    <property type="protein sequence ID" value="OEO31856.1"/>
    <property type="molecule type" value="Genomic_DNA"/>
</dbReference>
<evidence type="ECO:0000313" key="2">
    <source>
        <dbReference type="EMBL" id="OEO31856.1"/>
    </source>
</evidence>
<evidence type="ECO:0000313" key="3">
    <source>
        <dbReference type="Proteomes" id="UP000095463"/>
    </source>
</evidence>
<dbReference type="Proteomes" id="UP000095463">
    <property type="component" value="Unassembled WGS sequence"/>
</dbReference>
<keyword evidence="1" id="KW-0812">Transmembrane</keyword>
<comment type="caution">
    <text evidence="2">The sequence shown here is derived from an EMBL/GenBank/DDBJ whole genome shotgun (WGS) entry which is preliminary data.</text>
</comment>
<keyword evidence="3" id="KW-1185">Reference proteome</keyword>
<keyword evidence="1" id="KW-0472">Membrane</keyword>
<gene>
    <name evidence="2" type="ORF">VW23_014360</name>
</gene>
<dbReference type="RefSeq" id="WP_069908995.1">
    <property type="nucleotide sequence ID" value="NZ_LAJE02000118.1"/>
</dbReference>
<protein>
    <submittedName>
        <fullName evidence="2">Uncharacterized protein</fullName>
    </submittedName>
</protein>
<proteinExistence type="predicted"/>
<name>A0A1E5XTE7_9HYPH</name>
<reference evidence="2 3" key="1">
    <citation type="journal article" date="2015" name="Genome Announc.">
        <title>Genome Assemblies of Three Soil-Associated Devosia species: D. insulae, D. limi, and D. soli.</title>
        <authorList>
            <person name="Hassan Y.I."/>
            <person name="Lepp D."/>
            <person name="Zhou T."/>
        </authorList>
    </citation>
    <scope>NUCLEOTIDE SEQUENCE [LARGE SCALE GENOMIC DNA]</scope>
    <source>
        <strain evidence="2 3">DS-56</strain>
    </source>
</reference>
<sequence>MADRPAQPDAGFILLDAVLAAGLLAFAGTVIIMIANTMLTQAERELDRSVALVGSQSLIKQYLLLGSASAPQLEREDELFVYSFEPSPEPVAGTTALLEVTLWARPKSGRPSDAVRFDFLAPAAAR</sequence>
<keyword evidence="1" id="KW-1133">Transmembrane helix</keyword>
<accession>A0A1E5XTE7</accession>
<dbReference type="AlphaFoldDB" id="A0A1E5XTE7"/>
<organism evidence="2 3">
    <name type="scientific">Devosia insulae DS-56</name>
    <dbReference type="NCBI Taxonomy" id="1116389"/>
    <lineage>
        <taxon>Bacteria</taxon>
        <taxon>Pseudomonadati</taxon>
        <taxon>Pseudomonadota</taxon>
        <taxon>Alphaproteobacteria</taxon>
        <taxon>Hyphomicrobiales</taxon>
        <taxon>Devosiaceae</taxon>
        <taxon>Devosia</taxon>
    </lineage>
</organism>